<dbReference type="CDD" id="cd02042">
    <property type="entry name" value="ParAB_family"/>
    <property type="match status" value="1"/>
</dbReference>
<dbReference type="Pfam" id="PF13614">
    <property type="entry name" value="AAA_31"/>
    <property type="match status" value="1"/>
</dbReference>
<gene>
    <name evidence="2" type="ordered locus">HCH_04582</name>
</gene>
<dbReference type="SUPFAM" id="SSF52540">
    <property type="entry name" value="P-loop containing nucleoside triphosphate hydrolases"/>
    <property type="match status" value="1"/>
</dbReference>
<reference evidence="2 3" key="1">
    <citation type="journal article" date="2005" name="Nucleic Acids Res.">
        <title>Genomic blueprint of Hahella chejuensis, a marine microbe producing an algicidal agent.</title>
        <authorList>
            <person name="Jeong H."/>
            <person name="Yim J.H."/>
            <person name="Lee C."/>
            <person name="Choi S.-H."/>
            <person name="Park Y.K."/>
            <person name="Yoon S.H."/>
            <person name="Hur C.-G."/>
            <person name="Kang H.-Y."/>
            <person name="Kim D."/>
            <person name="Lee H.H."/>
            <person name="Park K.H."/>
            <person name="Park S.-H."/>
            <person name="Park H.-S."/>
            <person name="Lee H.K."/>
            <person name="Oh T.K."/>
            <person name="Kim J.F."/>
        </authorList>
    </citation>
    <scope>NUCLEOTIDE SEQUENCE [LARGE SCALE GENOMIC DNA]</scope>
    <source>
        <strain evidence="2 3">KCTC 2396</strain>
    </source>
</reference>
<sequence>MEVLRQRRSPKAPADHNKAPSDFMKTIAVYNLKGGVGKTATAVNIAYLSACSGQPTLLWDFDAQAAASWYFQVENSKRKKASKLIKDKLALGELIQGTGYDRLDIIPSDMSNRNIDVNLTGVSGGKLDSWLSMLSETYGVLVLDCPPTLSELALRILKAADAVLITMIPTHLSFETYRHVTEMMEQKKIDLAKLYPVLTMIDRRKSIHQEFTASCKKTLGKTPIGFVPYCSDVEKMGEFREPLPVFAPRSPATLAYQLLWDNIRKKALRRR</sequence>
<dbReference type="PANTHER" id="PTHR13696">
    <property type="entry name" value="P-LOOP CONTAINING NUCLEOSIDE TRIPHOSPHATE HYDROLASE"/>
    <property type="match status" value="1"/>
</dbReference>
<keyword evidence="3" id="KW-1185">Reference proteome</keyword>
<protein>
    <submittedName>
        <fullName evidence="2">ATPase involved in chromosome partitioning</fullName>
    </submittedName>
</protein>
<evidence type="ECO:0000313" key="2">
    <source>
        <dbReference type="EMBL" id="ABC31283.1"/>
    </source>
</evidence>
<dbReference type="HOGENOM" id="CLU_037612_1_4_6"/>
<dbReference type="Gene3D" id="3.40.50.300">
    <property type="entry name" value="P-loop containing nucleotide triphosphate hydrolases"/>
    <property type="match status" value="1"/>
</dbReference>
<dbReference type="AlphaFoldDB" id="Q2SDJ1"/>
<evidence type="ECO:0000259" key="1">
    <source>
        <dbReference type="Pfam" id="PF13614"/>
    </source>
</evidence>
<dbReference type="InterPro" id="IPR025669">
    <property type="entry name" value="AAA_dom"/>
</dbReference>
<dbReference type="STRING" id="349521.HCH_04582"/>
<dbReference type="InterPro" id="IPR027417">
    <property type="entry name" value="P-loop_NTPase"/>
</dbReference>
<evidence type="ECO:0000313" key="3">
    <source>
        <dbReference type="Proteomes" id="UP000000238"/>
    </source>
</evidence>
<proteinExistence type="predicted"/>
<dbReference type="KEGG" id="hch:HCH_04582"/>
<dbReference type="Proteomes" id="UP000000238">
    <property type="component" value="Chromosome"/>
</dbReference>
<organism evidence="2 3">
    <name type="scientific">Hahella chejuensis (strain KCTC 2396)</name>
    <dbReference type="NCBI Taxonomy" id="349521"/>
    <lineage>
        <taxon>Bacteria</taxon>
        <taxon>Pseudomonadati</taxon>
        <taxon>Pseudomonadota</taxon>
        <taxon>Gammaproteobacteria</taxon>
        <taxon>Oceanospirillales</taxon>
        <taxon>Hahellaceae</taxon>
        <taxon>Hahella</taxon>
    </lineage>
</organism>
<dbReference type="EMBL" id="CP000155">
    <property type="protein sequence ID" value="ABC31283.1"/>
    <property type="molecule type" value="Genomic_DNA"/>
</dbReference>
<name>Q2SDJ1_HAHCH</name>
<dbReference type="PANTHER" id="PTHR13696:SF52">
    <property type="entry name" value="PARA FAMILY PROTEIN CT_582"/>
    <property type="match status" value="1"/>
</dbReference>
<dbReference type="eggNOG" id="COG1192">
    <property type="taxonomic scope" value="Bacteria"/>
</dbReference>
<dbReference type="InterPro" id="IPR050678">
    <property type="entry name" value="DNA_Partitioning_ATPase"/>
</dbReference>
<feature type="domain" description="AAA" evidence="1">
    <location>
        <begin position="24"/>
        <end position="185"/>
    </location>
</feature>
<accession>Q2SDJ1</accession>